<dbReference type="PROSITE" id="PS00137">
    <property type="entry name" value="SUBTILASE_HIS"/>
    <property type="match status" value="1"/>
</dbReference>
<dbReference type="PRINTS" id="PR00723">
    <property type="entry name" value="SUBTILISIN"/>
</dbReference>
<dbReference type="Gene3D" id="3.40.50.200">
    <property type="entry name" value="Peptidase S8/S53 domain"/>
    <property type="match status" value="1"/>
</dbReference>
<dbReference type="InterPro" id="IPR015500">
    <property type="entry name" value="Peptidase_S8_subtilisin-rel"/>
</dbReference>
<reference evidence="9 10" key="1">
    <citation type="submission" date="2021-09" db="EMBL/GenBank/DDBJ databases">
        <title>Lysobacter sp. 13A isolated from the river sediment.</title>
        <authorList>
            <person name="Liu H."/>
            <person name="Li S."/>
            <person name="Mao S."/>
        </authorList>
    </citation>
    <scope>NUCLEOTIDE SEQUENCE [LARGE SCALE GENOMIC DNA]</scope>
    <source>
        <strain evidence="9 10">13A</strain>
    </source>
</reference>
<dbReference type="InterPro" id="IPR023827">
    <property type="entry name" value="Peptidase_S8_Asp-AS"/>
</dbReference>
<dbReference type="InterPro" id="IPR023828">
    <property type="entry name" value="Peptidase_S8_Ser-AS"/>
</dbReference>
<keyword evidence="10" id="KW-1185">Reference proteome</keyword>
<feature type="signal peptide" evidence="7">
    <location>
        <begin position="1"/>
        <end position="26"/>
    </location>
</feature>
<evidence type="ECO:0000256" key="6">
    <source>
        <dbReference type="RuleBase" id="RU003355"/>
    </source>
</evidence>
<feature type="active site" description="Charge relay system" evidence="5">
    <location>
        <position position="150"/>
    </location>
</feature>
<keyword evidence="7" id="KW-0732">Signal</keyword>
<keyword evidence="2 5" id="KW-0645">Protease</keyword>
<comment type="caution">
    <text evidence="9">The sequence shown here is derived from an EMBL/GenBank/DDBJ whole genome shotgun (WGS) entry which is preliminary data.</text>
</comment>
<dbReference type="RefSeq" id="WP_223677038.1">
    <property type="nucleotide sequence ID" value="NZ_JAINZW010000008.1"/>
</dbReference>
<dbReference type="InterPro" id="IPR051048">
    <property type="entry name" value="Peptidase_S8/S53_subtilisin"/>
</dbReference>
<evidence type="ECO:0000256" key="4">
    <source>
        <dbReference type="ARBA" id="ARBA00022825"/>
    </source>
</evidence>
<feature type="chain" id="PRO_5046504688" evidence="7">
    <location>
        <begin position="27"/>
        <end position="454"/>
    </location>
</feature>
<dbReference type="PANTHER" id="PTHR43399">
    <property type="entry name" value="SUBTILISIN-RELATED"/>
    <property type="match status" value="1"/>
</dbReference>
<feature type="active site" description="Charge relay system" evidence="5">
    <location>
        <position position="184"/>
    </location>
</feature>
<organism evidence="9 10">
    <name type="scientific">Novilysobacter selenitireducens</name>
    <dbReference type="NCBI Taxonomy" id="2872639"/>
    <lineage>
        <taxon>Bacteria</taxon>
        <taxon>Pseudomonadati</taxon>
        <taxon>Pseudomonadota</taxon>
        <taxon>Gammaproteobacteria</taxon>
        <taxon>Lysobacterales</taxon>
        <taxon>Lysobacteraceae</taxon>
        <taxon>Novilysobacter</taxon>
    </lineage>
</organism>
<dbReference type="PANTHER" id="PTHR43399:SF4">
    <property type="entry name" value="CELL WALL-ASSOCIATED PROTEASE"/>
    <property type="match status" value="1"/>
</dbReference>
<dbReference type="InterPro" id="IPR022398">
    <property type="entry name" value="Peptidase_S8_His-AS"/>
</dbReference>
<protein>
    <submittedName>
        <fullName evidence="9">S8 family serine peptidase</fullName>
    </submittedName>
</protein>
<gene>
    <name evidence="9" type="ORF">K6753_13685</name>
</gene>
<evidence type="ECO:0000256" key="1">
    <source>
        <dbReference type="ARBA" id="ARBA00011073"/>
    </source>
</evidence>
<dbReference type="SUPFAM" id="SSF52743">
    <property type="entry name" value="Subtilisin-like"/>
    <property type="match status" value="1"/>
</dbReference>
<sequence length="454" mass="45774">MKNVSVLATSIGLALIGLGAAATAQAATYVVTTHGSGLGKTQLERIRAAGGTVTAQLPQVGLAIVEGGEGFGSAAGAIPGIQSVTRDVQLQWHVPEPEVAPITAEAFMNPPFSGDDDRFFDLQWGHAAVDAAGAWNAGFRGEGATVAVLDSGIYCSHADIAPNLVGGASFVPGETFCNTAGSSHGTHVAGTILASDNAIGTIGVAPQAKLLGVKVLSAATGSGSFSGIIQGIVWAVDNGANVINMSLGIQGGLPRGGQGANAVAELVNATKRAIQYANANDVLVVASSGNDARDLDKDADVISFPGQLPGVLTVSALAPEAWAIDPSTNLDLQASYSNYGQSAIHFGAPGGDSRYPGNEACQVGPVVQACWVFDLVFSTVQASNGSSFYGWNAGTSMAAPHVSGVAALVYGKHPGIKASQVESILRRSADDVGKPGKDDASGQGRVNAARAVAF</sequence>
<proteinExistence type="inferred from homology"/>
<accession>A0ABS7T9M5</accession>
<dbReference type="PROSITE" id="PS00136">
    <property type="entry name" value="SUBTILASE_ASP"/>
    <property type="match status" value="1"/>
</dbReference>
<keyword evidence="3 5" id="KW-0378">Hydrolase</keyword>
<dbReference type="EMBL" id="JAINZW010000008">
    <property type="protein sequence ID" value="MBZ4040584.1"/>
    <property type="molecule type" value="Genomic_DNA"/>
</dbReference>
<feature type="domain" description="Peptidase S8/S53" evidence="8">
    <location>
        <begin position="141"/>
        <end position="444"/>
    </location>
</feature>
<keyword evidence="4 5" id="KW-0720">Serine protease</keyword>
<evidence type="ECO:0000256" key="7">
    <source>
        <dbReference type="SAM" id="SignalP"/>
    </source>
</evidence>
<evidence type="ECO:0000256" key="2">
    <source>
        <dbReference type="ARBA" id="ARBA00022670"/>
    </source>
</evidence>
<evidence type="ECO:0000256" key="5">
    <source>
        <dbReference type="PROSITE-ProRule" id="PRU01240"/>
    </source>
</evidence>
<dbReference type="InterPro" id="IPR000209">
    <property type="entry name" value="Peptidase_S8/S53_dom"/>
</dbReference>
<comment type="similarity">
    <text evidence="1 5 6">Belongs to the peptidase S8 family.</text>
</comment>
<dbReference type="Proteomes" id="UP001430954">
    <property type="component" value="Unassembled WGS sequence"/>
</dbReference>
<dbReference type="PROSITE" id="PS00138">
    <property type="entry name" value="SUBTILASE_SER"/>
    <property type="match status" value="1"/>
</dbReference>
<evidence type="ECO:0000256" key="3">
    <source>
        <dbReference type="ARBA" id="ARBA00022801"/>
    </source>
</evidence>
<evidence type="ECO:0000259" key="8">
    <source>
        <dbReference type="Pfam" id="PF00082"/>
    </source>
</evidence>
<evidence type="ECO:0000313" key="10">
    <source>
        <dbReference type="Proteomes" id="UP001430954"/>
    </source>
</evidence>
<dbReference type="PROSITE" id="PS51892">
    <property type="entry name" value="SUBTILASE"/>
    <property type="match status" value="1"/>
</dbReference>
<name>A0ABS7T9M5_9GAMM</name>
<evidence type="ECO:0000313" key="9">
    <source>
        <dbReference type="EMBL" id="MBZ4040584.1"/>
    </source>
</evidence>
<feature type="active site" description="Charge relay system" evidence="5">
    <location>
        <position position="396"/>
    </location>
</feature>
<dbReference type="Pfam" id="PF00082">
    <property type="entry name" value="Peptidase_S8"/>
    <property type="match status" value="1"/>
</dbReference>
<dbReference type="InterPro" id="IPR036852">
    <property type="entry name" value="Peptidase_S8/S53_dom_sf"/>
</dbReference>